<dbReference type="EMBL" id="JALJOU010000035">
    <property type="protein sequence ID" value="KAK9833570.1"/>
    <property type="molecule type" value="Genomic_DNA"/>
</dbReference>
<dbReference type="GO" id="GO:0003676">
    <property type="term" value="F:nucleic acid binding"/>
    <property type="evidence" value="ECO:0007669"/>
    <property type="project" value="InterPro"/>
</dbReference>
<name>A0AAW1RJD4_9CHLO</name>
<proteinExistence type="predicted"/>
<dbReference type="PANTHER" id="PTHR47765:SF2">
    <property type="entry name" value="EXONUCLEASE MUT-7 HOMOLOG"/>
    <property type="match status" value="1"/>
</dbReference>
<dbReference type="PANTHER" id="PTHR47765">
    <property type="entry name" value="3'-5' EXONUCLEASE DOMAIN-CONTAINING PROTEIN"/>
    <property type="match status" value="1"/>
</dbReference>
<dbReference type="GO" id="GO:0008408">
    <property type="term" value="F:3'-5' exonuclease activity"/>
    <property type="evidence" value="ECO:0007669"/>
    <property type="project" value="InterPro"/>
</dbReference>
<feature type="chain" id="PRO_5043452589" description="3'-5' exonuclease domain-containing protein" evidence="1">
    <location>
        <begin position="17"/>
        <end position="470"/>
    </location>
</feature>
<sequence length="470" mass="49346">MAVHLLLDILPALCASLPACTANADVQQRTAGLFAACLSPARFRMAAKVAAGFGLTPVALHAAGVLQELPQDGTGASSALGLLRDTPADPRGPAAAAAFERALAARLADLLCDCATATPAVSLFRLWPRLAASHLHLRGALLRLADDTHLRLAREWVDDLGGDCQAALVEHCLAEGRAKDAWWLVRELRLQAAYPGAEALYRRHTLRSLAERQRWAAAAAFCAGDAGLQAELIRELVAAGEAELAEQLHAQAGLPGPPPVADPVRRAARVAADAAKYLQPALAADAVHWVAHEAGLAAAVAAAVEADAVGLDVEWRPGREGCTQPPASLLQVATRERVWLVDLMALRGGPGLAHVLPQLLRAPTAVKLGCSLSSDLTALARVGCSAAGAAPLLDTRRRRTEIALSTISERVLGRPLNKAMQTSDWEARPLSPAQVAYAALDAHALVRIYDALAAHLGRDALLALPGQHRA</sequence>
<evidence type="ECO:0000256" key="1">
    <source>
        <dbReference type="SAM" id="SignalP"/>
    </source>
</evidence>
<keyword evidence="4" id="KW-1185">Reference proteome</keyword>
<dbReference type="InterPro" id="IPR002562">
    <property type="entry name" value="3'-5'_exonuclease_dom"/>
</dbReference>
<reference evidence="3 4" key="1">
    <citation type="journal article" date="2024" name="Nat. Commun.">
        <title>Phylogenomics reveals the evolutionary origins of lichenization in chlorophyte algae.</title>
        <authorList>
            <person name="Puginier C."/>
            <person name="Libourel C."/>
            <person name="Otte J."/>
            <person name="Skaloud P."/>
            <person name="Haon M."/>
            <person name="Grisel S."/>
            <person name="Petersen M."/>
            <person name="Berrin J.G."/>
            <person name="Delaux P.M."/>
            <person name="Dal Grande F."/>
            <person name="Keller J."/>
        </authorList>
    </citation>
    <scope>NUCLEOTIDE SEQUENCE [LARGE SCALE GENOMIC DNA]</scope>
    <source>
        <strain evidence="3 4">SAG 245.80</strain>
    </source>
</reference>
<feature type="domain" description="3'-5' exonuclease" evidence="2">
    <location>
        <begin position="287"/>
        <end position="457"/>
    </location>
</feature>
<gene>
    <name evidence="3" type="ORF">WJX81_006966</name>
</gene>
<dbReference type="AlphaFoldDB" id="A0AAW1RJD4"/>
<dbReference type="Pfam" id="PF01612">
    <property type="entry name" value="DNA_pol_A_exo1"/>
    <property type="match status" value="1"/>
</dbReference>
<evidence type="ECO:0000313" key="3">
    <source>
        <dbReference type="EMBL" id="KAK9833570.1"/>
    </source>
</evidence>
<organism evidence="3 4">
    <name type="scientific">Elliptochloris bilobata</name>
    <dbReference type="NCBI Taxonomy" id="381761"/>
    <lineage>
        <taxon>Eukaryota</taxon>
        <taxon>Viridiplantae</taxon>
        <taxon>Chlorophyta</taxon>
        <taxon>core chlorophytes</taxon>
        <taxon>Trebouxiophyceae</taxon>
        <taxon>Trebouxiophyceae incertae sedis</taxon>
        <taxon>Elliptochloris clade</taxon>
        <taxon>Elliptochloris</taxon>
    </lineage>
</organism>
<protein>
    <recommendedName>
        <fullName evidence="2">3'-5' exonuclease domain-containing protein</fullName>
    </recommendedName>
</protein>
<dbReference type="SMART" id="SM00474">
    <property type="entry name" value="35EXOc"/>
    <property type="match status" value="1"/>
</dbReference>
<dbReference type="InterPro" id="IPR012337">
    <property type="entry name" value="RNaseH-like_sf"/>
</dbReference>
<keyword evidence="1" id="KW-0732">Signal</keyword>
<dbReference type="GO" id="GO:0006139">
    <property type="term" value="P:nucleobase-containing compound metabolic process"/>
    <property type="evidence" value="ECO:0007669"/>
    <property type="project" value="InterPro"/>
</dbReference>
<dbReference type="Gene3D" id="3.30.420.10">
    <property type="entry name" value="Ribonuclease H-like superfamily/Ribonuclease H"/>
    <property type="match status" value="1"/>
</dbReference>
<evidence type="ECO:0000313" key="4">
    <source>
        <dbReference type="Proteomes" id="UP001445335"/>
    </source>
</evidence>
<accession>A0AAW1RJD4</accession>
<dbReference type="SUPFAM" id="SSF53098">
    <property type="entry name" value="Ribonuclease H-like"/>
    <property type="match status" value="1"/>
</dbReference>
<dbReference type="InterPro" id="IPR052408">
    <property type="entry name" value="Exonuclease_MUT-7-like"/>
</dbReference>
<evidence type="ECO:0000259" key="2">
    <source>
        <dbReference type="SMART" id="SM00474"/>
    </source>
</evidence>
<feature type="signal peptide" evidence="1">
    <location>
        <begin position="1"/>
        <end position="16"/>
    </location>
</feature>
<dbReference type="InterPro" id="IPR036397">
    <property type="entry name" value="RNaseH_sf"/>
</dbReference>
<dbReference type="Proteomes" id="UP001445335">
    <property type="component" value="Unassembled WGS sequence"/>
</dbReference>
<comment type="caution">
    <text evidence="3">The sequence shown here is derived from an EMBL/GenBank/DDBJ whole genome shotgun (WGS) entry which is preliminary data.</text>
</comment>